<evidence type="ECO:0000256" key="1">
    <source>
        <dbReference type="ARBA" id="ARBA00022603"/>
    </source>
</evidence>
<dbReference type="InterPro" id="IPR036390">
    <property type="entry name" value="WH_DNA-bd_sf"/>
</dbReference>
<dbReference type="InterPro" id="IPR029063">
    <property type="entry name" value="SAM-dependent_MTases_sf"/>
</dbReference>
<dbReference type="InterPro" id="IPR036388">
    <property type="entry name" value="WH-like_DNA-bd_sf"/>
</dbReference>
<dbReference type="KEGG" id="trg:TRUGW13939_08902"/>
<evidence type="ECO:0000259" key="5">
    <source>
        <dbReference type="Pfam" id="PF08100"/>
    </source>
</evidence>
<dbReference type="SUPFAM" id="SSF46785">
    <property type="entry name" value="Winged helix' DNA-binding domain"/>
    <property type="match status" value="1"/>
</dbReference>
<evidence type="ECO:0000256" key="3">
    <source>
        <dbReference type="ARBA" id="ARBA00022691"/>
    </source>
</evidence>
<dbReference type="Proteomes" id="UP000509510">
    <property type="component" value="Chromosome V"/>
</dbReference>
<name>A0A7H8R6B0_TALRU</name>
<dbReference type="GO" id="GO:0032259">
    <property type="term" value="P:methylation"/>
    <property type="evidence" value="ECO:0007669"/>
    <property type="project" value="UniProtKB-KW"/>
</dbReference>
<protein>
    <submittedName>
        <fullName evidence="6">Uncharacterized protein</fullName>
    </submittedName>
</protein>
<feature type="domain" description="O-methyltransferase C-terminal" evidence="4">
    <location>
        <begin position="228"/>
        <end position="401"/>
    </location>
</feature>
<dbReference type="PROSITE" id="PS51683">
    <property type="entry name" value="SAM_OMT_II"/>
    <property type="match status" value="1"/>
</dbReference>
<proteinExistence type="predicted"/>
<dbReference type="GO" id="GO:0046983">
    <property type="term" value="F:protein dimerization activity"/>
    <property type="evidence" value="ECO:0007669"/>
    <property type="project" value="InterPro"/>
</dbReference>
<dbReference type="InterPro" id="IPR012967">
    <property type="entry name" value="COMT_dimerisation"/>
</dbReference>
<keyword evidence="2" id="KW-0808">Transferase</keyword>
<dbReference type="OrthoDB" id="1535081at2759"/>
<dbReference type="Pfam" id="PF00891">
    <property type="entry name" value="Methyltransf_2"/>
    <property type="match status" value="1"/>
</dbReference>
<evidence type="ECO:0000313" key="7">
    <source>
        <dbReference type="Proteomes" id="UP000509510"/>
    </source>
</evidence>
<evidence type="ECO:0000256" key="2">
    <source>
        <dbReference type="ARBA" id="ARBA00022679"/>
    </source>
</evidence>
<dbReference type="PANTHER" id="PTHR43712">
    <property type="entry name" value="PUTATIVE (AFU_ORTHOLOGUE AFUA_4G14580)-RELATED"/>
    <property type="match status" value="1"/>
</dbReference>
<keyword evidence="3" id="KW-0949">S-adenosyl-L-methionine</keyword>
<dbReference type="RefSeq" id="XP_035347920.1">
    <property type="nucleotide sequence ID" value="XM_035492027.1"/>
</dbReference>
<dbReference type="Pfam" id="PF08100">
    <property type="entry name" value="Dimerisation"/>
    <property type="match status" value="1"/>
</dbReference>
<keyword evidence="1" id="KW-0489">Methyltransferase</keyword>
<evidence type="ECO:0000313" key="6">
    <source>
        <dbReference type="EMBL" id="QKX61746.1"/>
    </source>
</evidence>
<accession>A0A7H8R6B0</accession>
<evidence type="ECO:0000259" key="4">
    <source>
        <dbReference type="Pfam" id="PF00891"/>
    </source>
</evidence>
<sequence>MSPSTTIMAPYKINVDMDTSLLQQLNRIDSAILNNEDERVALVHAMRAALSRIETPWESALQIVFTQPSVFAALKTCVDAGLFVQWLQQPLHGEPASASTLARLVDVDEMLLSRLLRHLAATNMLHEEAPGVYRLSRFAHSLGLPEYASMLPFLFETSLPGFSSLPAYLQSNKYANPADAKATNWHYLRGVSRFADLQSRPSEMATFQLMMTTYAANKTSWVDLYPVENEILRCAESTSSSALVVDVGGGRGHDLQRLLHLWQGLLDGNNTARIVAPTPGQLILQDRQATLVNAVGESLIRKMAHDFFQQQPVRGARVYYLHTVLHDWPDREAGVILGQIGLAMQVGYSRLLIHETVVRTDEVQDLSEWKKTTSDMQMMMVLSSAERTEQNWRELIARAGLTVVKIWNSGASAESIIEVVKDK</sequence>
<dbReference type="AlphaFoldDB" id="A0A7H8R6B0"/>
<keyword evidence="7" id="KW-1185">Reference proteome</keyword>
<gene>
    <name evidence="6" type="ORF">TRUGW13939_08902</name>
</gene>
<dbReference type="GeneID" id="55996386"/>
<reference evidence="7" key="1">
    <citation type="submission" date="2020-06" db="EMBL/GenBank/DDBJ databases">
        <title>A chromosome-scale genome assembly of Talaromyces rugulosus W13939.</title>
        <authorList>
            <person name="Wang B."/>
            <person name="Guo L."/>
            <person name="Ye K."/>
            <person name="Wang L."/>
        </authorList>
    </citation>
    <scope>NUCLEOTIDE SEQUENCE [LARGE SCALE GENOMIC DNA]</scope>
    <source>
        <strain evidence="7">W13939</strain>
    </source>
</reference>
<dbReference type="GO" id="GO:0008171">
    <property type="term" value="F:O-methyltransferase activity"/>
    <property type="evidence" value="ECO:0007669"/>
    <property type="project" value="InterPro"/>
</dbReference>
<dbReference type="Gene3D" id="3.40.50.150">
    <property type="entry name" value="Vaccinia Virus protein VP39"/>
    <property type="match status" value="1"/>
</dbReference>
<dbReference type="InterPro" id="IPR016461">
    <property type="entry name" value="COMT-like"/>
</dbReference>
<organism evidence="6 7">
    <name type="scientific">Talaromyces rugulosus</name>
    <name type="common">Penicillium rugulosum</name>
    <dbReference type="NCBI Taxonomy" id="121627"/>
    <lineage>
        <taxon>Eukaryota</taxon>
        <taxon>Fungi</taxon>
        <taxon>Dikarya</taxon>
        <taxon>Ascomycota</taxon>
        <taxon>Pezizomycotina</taxon>
        <taxon>Eurotiomycetes</taxon>
        <taxon>Eurotiomycetidae</taxon>
        <taxon>Eurotiales</taxon>
        <taxon>Trichocomaceae</taxon>
        <taxon>Talaromyces</taxon>
        <taxon>Talaromyces sect. Islandici</taxon>
    </lineage>
</organism>
<dbReference type="SUPFAM" id="SSF53335">
    <property type="entry name" value="S-adenosyl-L-methionine-dependent methyltransferases"/>
    <property type="match status" value="1"/>
</dbReference>
<dbReference type="InterPro" id="IPR001077">
    <property type="entry name" value="COMT_C"/>
</dbReference>
<dbReference type="PANTHER" id="PTHR43712:SF17">
    <property type="entry name" value="O-METHYLTRANSFERASE"/>
    <property type="match status" value="1"/>
</dbReference>
<dbReference type="EMBL" id="CP055902">
    <property type="protein sequence ID" value="QKX61746.1"/>
    <property type="molecule type" value="Genomic_DNA"/>
</dbReference>
<dbReference type="Gene3D" id="1.10.10.10">
    <property type="entry name" value="Winged helix-like DNA-binding domain superfamily/Winged helix DNA-binding domain"/>
    <property type="match status" value="1"/>
</dbReference>
<feature type="domain" description="O-methyltransferase dimerisation" evidence="5">
    <location>
        <begin position="71"/>
        <end position="140"/>
    </location>
</feature>